<protein>
    <submittedName>
        <fullName evidence="3">Maleylpyruvate isomerase family mycothiol-dependent enzyme</fullName>
    </submittedName>
</protein>
<proteinExistence type="predicted"/>
<dbReference type="NCBIfam" id="TIGR03083">
    <property type="entry name" value="maleylpyruvate isomerase family mycothiol-dependent enzyme"/>
    <property type="match status" value="1"/>
</dbReference>
<evidence type="ECO:0000313" key="3">
    <source>
        <dbReference type="EMBL" id="TNU76587.1"/>
    </source>
</evidence>
<dbReference type="InterPro" id="IPR034660">
    <property type="entry name" value="DinB/YfiT-like"/>
</dbReference>
<comment type="caution">
    <text evidence="3">The sequence shown here is derived from an EMBL/GenBank/DDBJ whole genome shotgun (WGS) entry which is preliminary data.</text>
</comment>
<dbReference type="GO" id="GO:0005886">
    <property type="term" value="C:plasma membrane"/>
    <property type="evidence" value="ECO:0007669"/>
    <property type="project" value="TreeGrafter"/>
</dbReference>
<dbReference type="InterPro" id="IPR010872">
    <property type="entry name" value="MDMPI_C-term_domain"/>
</dbReference>
<dbReference type="Proteomes" id="UP000313849">
    <property type="component" value="Unassembled WGS sequence"/>
</dbReference>
<dbReference type="SUPFAM" id="SSF109854">
    <property type="entry name" value="DinB/YfiT-like putative metalloenzymes"/>
    <property type="match status" value="1"/>
</dbReference>
<name>A0A5C5BGJ8_9MICO</name>
<reference evidence="3 4" key="1">
    <citation type="submission" date="2019-06" db="EMBL/GenBank/DDBJ databases">
        <title>Draft genome sequence of Miniimonas arenae KCTC 19750T isolated from sea sand.</title>
        <authorList>
            <person name="Park S.-J."/>
        </authorList>
    </citation>
    <scope>NUCLEOTIDE SEQUENCE [LARGE SCALE GENOMIC DNA]</scope>
    <source>
        <strain evidence="3 4">KCTC 19750</strain>
    </source>
</reference>
<dbReference type="InterPro" id="IPR024344">
    <property type="entry name" value="MDMPI_metal-binding"/>
</dbReference>
<dbReference type="Pfam" id="PF07398">
    <property type="entry name" value="MDMPI_C"/>
    <property type="match status" value="1"/>
</dbReference>
<evidence type="ECO:0000313" key="4">
    <source>
        <dbReference type="Proteomes" id="UP000313849"/>
    </source>
</evidence>
<keyword evidence="3" id="KW-0670">Pyruvate</keyword>
<feature type="domain" description="MDMPI C-terminal" evidence="1">
    <location>
        <begin position="159"/>
        <end position="239"/>
    </location>
</feature>
<dbReference type="PANTHER" id="PTHR40758:SF1">
    <property type="entry name" value="CONSERVED PROTEIN"/>
    <property type="match status" value="1"/>
</dbReference>
<dbReference type="OrthoDB" id="3671213at2"/>
<dbReference type="RefSeq" id="WP_139985880.1">
    <property type="nucleotide sequence ID" value="NZ_VENP01000005.1"/>
</dbReference>
<keyword evidence="3" id="KW-0413">Isomerase</keyword>
<dbReference type="GO" id="GO:0046872">
    <property type="term" value="F:metal ion binding"/>
    <property type="evidence" value="ECO:0007669"/>
    <property type="project" value="InterPro"/>
</dbReference>
<dbReference type="Pfam" id="PF11716">
    <property type="entry name" value="MDMPI_N"/>
    <property type="match status" value="1"/>
</dbReference>
<gene>
    <name evidence="3" type="ORF">FH969_02480</name>
</gene>
<dbReference type="GO" id="GO:0016853">
    <property type="term" value="F:isomerase activity"/>
    <property type="evidence" value="ECO:0007669"/>
    <property type="project" value="UniProtKB-KW"/>
</dbReference>
<evidence type="ECO:0000259" key="2">
    <source>
        <dbReference type="Pfam" id="PF11716"/>
    </source>
</evidence>
<organism evidence="3 4">
    <name type="scientific">Miniimonas arenae</name>
    <dbReference type="NCBI Taxonomy" id="676201"/>
    <lineage>
        <taxon>Bacteria</taxon>
        <taxon>Bacillati</taxon>
        <taxon>Actinomycetota</taxon>
        <taxon>Actinomycetes</taxon>
        <taxon>Micrococcales</taxon>
        <taxon>Beutenbergiaceae</taxon>
        <taxon>Miniimonas</taxon>
    </lineage>
</organism>
<accession>A0A5C5BGJ8</accession>
<dbReference type="EMBL" id="VENP01000005">
    <property type="protein sequence ID" value="TNU76587.1"/>
    <property type="molecule type" value="Genomic_DNA"/>
</dbReference>
<dbReference type="InterPro" id="IPR017517">
    <property type="entry name" value="Maleyloyr_isom"/>
</dbReference>
<evidence type="ECO:0000259" key="1">
    <source>
        <dbReference type="Pfam" id="PF07398"/>
    </source>
</evidence>
<dbReference type="PANTHER" id="PTHR40758">
    <property type="entry name" value="CONSERVED PROTEIN"/>
    <property type="match status" value="1"/>
</dbReference>
<feature type="domain" description="Mycothiol-dependent maleylpyruvate isomerase metal-binding" evidence="2">
    <location>
        <begin position="22"/>
        <end position="143"/>
    </location>
</feature>
<dbReference type="AlphaFoldDB" id="A0A5C5BGJ8"/>
<sequence length="254" mass="27221">MSPDHPPRALPTDLLDLLDLQARFLATVPLVDPDEPVPSCGTWRVRDLVTHLVEIHRWAAAQAARFPEPPPDAPLAEPVDAPVDLACHYRAGATELADVLRRLDADAPAWTLLDDSPGDAGGTVAFWHRRQKSETLVHLWDLRKATGLHTAEVPDAWWLDCVDEAVTVMHPRQIRLARIAPPPIALTLAADGEQRWTLSGAPPGAPAVSVTGPAPALALLLWGRTSAHDPSLAVGGDPDGLRALDALLATSLTP</sequence>
<keyword evidence="4" id="KW-1185">Reference proteome</keyword>